<evidence type="ECO:0000313" key="8">
    <source>
        <dbReference type="EMBL" id="QNO46627.1"/>
    </source>
</evidence>
<dbReference type="GO" id="GO:1990259">
    <property type="term" value="F:histone H2AQ104 methyltransferase activity"/>
    <property type="evidence" value="ECO:0007669"/>
    <property type="project" value="TreeGrafter"/>
</dbReference>
<dbReference type="SUPFAM" id="SSF53335">
    <property type="entry name" value="S-adenosyl-L-methionine-dependent methyltransferases"/>
    <property type="match status" value="1"/>
</dbReference>
<gene>
    <name evidence="7" type="primary">flpA</name>
    <name evidence="8" type="ORF">OEAKOMNL_00029</name>
</gene>
<evidence type="ECO:0000256" key="4">
    <source>
        <dbReference type="ARBA" id="ARBA00022679"/>
    </source>
</evidence>
<dbReference type="PANTHER" id="PTHR10335:SF17">
    <property type="entry name" value="FIBRILLARIN"/>
    <property type="match status" value="1"/>
</dbReference>
<accession>A0A7G9YF43</accession>
<comment type="function">
    <text evidence="7">Involved in pre-rRNA and tRNA processing. Utilizes the methyl donor S-adenosyl-L-methionine to catalyze the site-specific 2'-hydroxyl methylation of ribose moieties in rRNA and tRNA. Site specificity is provided by a guide RNA that base pairs with the substrate. Methylation occurs at a characteristic distance from the sequence involved in base pairing with the guide RNA.</text>
</comment>
<organism evidence="8">
    <name type="scientific">Candidatus Methanogaster sp. ANME-2c ERB4</name>
    <dbReference type="NCBI Taxonomy" id="2759911"/>
    <lineage>
        <taxon>Archaea</taxon>
        <taxon>Methanobacteriati</taxon>
        <taxon>Methanobacteriota</taxon>
        <taxon>Stenosarchaea group</taxon>
        <taxon>Methanomicrobia</taxon>
        <taxon>Methanosarcinales</taxon>
        <taxon>ANME-2 cluster</taxon>
        <taxon>Candidatus Methanogasteraceae</taxon>
        <taxon>Candidatus Methanogaster</taxon>
    </lineage>
</organism>
<reference evidence="8" key="1">
    <citation type="submission" date="2020-06" db="EMBL/GenBank/DDBJ databases">
        <title>Unique genomic features of the anaerobic methanotrophic archaea.</title>
        <authorList>
            <person name="Chadwick G.L."/>
            <person name="Skennerton C.T."/>
            <person name="Laso-Perez R."/>
            <person name="Leu A.O."/>
            <person name="Speth D.R."/>
            <person name="Yu H."/>
            <person name="Morgan-Lang C."/>
            <person name="Hatzenpichler R."/>
            <person name="Goudeau D."/>
            <person name="Malmstrom R."/>
            <person name="Brazelton W.J."/>
            <person name="Woyke T."/>
            <person name="Hallam S.J."/>
            <person name="Tyson G.W."/>
            <person name="Wegener G."/>
            <person name="Boetius A."/>
            <person name="Orphan V."/>
        </authorList>
    </citation>
    <scope>NUCLEOTIDE SEQUENCE</scope>
</reference>
<feature type="binding site" evidence="7">
    <location>
        <begin position="102"/>
        <end position="103"/>
    </location>
    <ligand>
        <name>S-adenosyl-L-methionine</name>
        <dbReference type="ChEBI" id="CHEBI:59789"/>
    </ligand>
</feature>
<evidence type="ECO:0000256" key="7">
    <source>
        <dbReference type="HAMAP-Rule" id="MF_00351"/>
    </source>
</evidence>
<feature type="binding site" evidence="7">
    <location>
        <begin position="147"/>
        <end position="150"/>
    </location>
    <ligand>
        <name>S-adenosyl-L-methionine</name>
        <dbReference type="ChEBI" id="CHEBI:59789"/>
    </ligand>
</feature>
<dbReference type="InterPro" id="IPR000692">
    <property type="entry name" value="Fibrillarin"/>
</dbReference>
<dbReference type="AlphaFoldDB" id="A0A7G9YF43"/>
<dbReference type="HAMAP" id="MF_00351">
    <property type="entry name" value="RNA_methyltransf_FlpA"/>
    <property type="match status" value="1"/>
</dbReference>
<keyword evidence="3 7" id="KW-0489">Methyltransferase</keyword>
<evidence type="ECO:0000256" key="3">
    <source>
        <dbReference type="ARBA" id="ARBA00022603"/>
    </source>
</evidence>
<dbReference type="Pfam" id="PF01269">
    <property type="entry name" value="Fibrillarin"/>
    <property type="match status" value="1"/>
</dbReference>
<name>A0A7G9YF43_9EURY</name>
<keyword evidence="5 7" id="KW-0819">tRNA processing</keyword>
<dbReference type="EC" id="2.1.1.-" evidence="7"/>
<dbReference type="GO" id="GO:0000494">
    <property type="term" value="P:box C/D sno(s)RNA 3'-end processing"/>
    <property type="evidence" value="ECO:0007669"/>
    <property type="project" value="TreeGrafter"/>
</dbReference>
<keyword evidence="4 7" id="KW-0808">Transferase</keyword>
<dbReference type="InterPro" id="IPR029063">
    <property type="entry name" value="SAM-dependent_MTases_sf"/>
</dbReference>
<keyword evidence="2 7" id="KW-0698">rRNA processing</keyword>
<feature type="binding site" evidence="7">
    <location>
        <begin position="127"/>
        <end position="128"/>
    </location>
    <ligand>
        <name>S-adenosyl-L-methionine</name>
        <dbReference type="ChEBI" id="CHEBI:59789"/>
    </ligand>
</feature>
<comment type="similarity">
    <text evidence="1 7">Belongs to the methyltransferase superfamily. Fibrillarin family.</text>
</comment>
<keyword evidence="6 7" id="KW-0694">RNA-binding</keyword>
<dbReference type="GO" id="GO:0008033">
    <property type="term" value="P:tRNA processing"/>
    <property type="evidence" value="ECO:0007669"/>
    <property type="project" value="UniProtKB-UniRule"/>
</dbReference>
<sequence>MNDCADYAEIGCGIYQSRANPAGQASNASQTQLATVRLQEDGRGREFQIWDFHHSKLAALILKGFVPPITESSLVLYLGAASGSTASHISDIVQNGLVYVLEFSPTVMKKLILRCESQQNMIPIFADANHPERYSYLVDKVDIIYQDIAQRNQAEIALANAEYFLKDDGYLILMIKARSIDSTADPKEIFKKEVLELQKRLFILKTVKLPGYRDHLAVIARGRSSAATDPTADFTASAPTRQP</sequence>
<evidence type="ECO:0000256" key="6">
    <source>
        <dbReference type="ARBA" id="ARBA00022884"/>
    </source>
</evidence>
<dbReference type="SMART" id="SM01206">
    <property type="entry name" value="Fibrillarin"/>
    <property type="match status" value="1"/>
</dbReference>
<evidence type="ECO:0000256" key="2">
    <source>
        <dbReference type="ARBA" id="ARBA00022552"/>
    </source>
</evidence>
<comment type="subunit">
    <text evidence="7">Interacts with nop5. Component of box C/D small ribonucleoprotein (sRNP) particles that contain rpl7ae, FlpA and nop5, plus a guide RNA.</text>
</comment>
<evidence type="ECO:0000256" key="5">
    <source>
        <dbReference type="ARBA" id="ARBA00022694"/>
    </source>
</evidence>
<dbReference type="PANTHER" id="PTHR10335">
    <property type="entry name" value="RRNA 2-O-METHYLTRANSFERASE FIBRILLARIN"/>
    <property type="match status" value="1"/>
</dbReference>
<dbReference type="GO" id="GO:0003723">
    <property type="term" value="F:RNA binding"/>
    <property type="evidence" value="ECO:0007669"/>
    <property type="project" value="UniProtKB-UniRule"/>
</dbReference>
<evidence type="ECO:0000256" key="1">
    <source>
        <dbReference type="ARBA" id="ARBA00010632"/>
    </source>
</evidence>
<dbReference type="GO" id="GO:0008649">
    <property type="term" value="F:rRNA methyltransferase activity"/>
    <property type="evidence" value="ECO:0007669"/>
    <property type="project" value="TreeGrafter"/>
</dbReference>
<feature type="binding site" evidence="7">
    <location>
        <begin position="84"/>
        <end position="85"/>
    </location>
    <ligand>
        <name>S-adenosyl-L-methionine</name>
        <dbReference type="ChEBI" id="CHEBI:59789"/>
    </ligand>
</feature>
<dbReference type="EMBL" id="MT631211">
    <property type="protein sequence ID" value="QNO46627.1"/>
    <property type="molecule type" value="Genomic_DNA"/>
</dbReference>
<dbReference type="PRINTS" id="PR00052">
    <property type="entry name" value="FIBRILLARIN"/>
</dbReference>
<proteinExistence type="inferred from homology"/>
<dbReference type="Gene3D" id="3.40.50.150">
    <property type="entry name" value="Vaccinia Virus protein VP39"/>
    <property type="match status" value="1"/>
</dbReference>
<protein>
    <recommendedName>
        <fullName evidence="7">Fibrillarin-like rRNA/tRNA 2'-O-methyltransferase</fullName>
        <ecNumber evidence="7">2.1.1.-</ecNumber>
    </recommendedName>
</protein>
<dbReference type="NCBIfam" id="NF003276">
    <property type="entry name" value="PRK04266.1-2"/>
    <property type="match status" value="1"/>
</dbReference>